<evidence type="ECO:0000259" key="6">
    <source>
        <dbReference type="PROSITE" id="PS50102"/>
    </source>
</evidence>
<evidence type="ECO:0000256" key="1">
    <source>
        <dbReference type="ARBA" id="ARBA00022737"/>
    </source>
</evidence>
<gene>
    <name evidence="7" type="ORF">G4B88_019117</name>
</gene>
<evidence type="ECO:0000256" key="4">
    <source>
        <dbReference type="SAM" id="Coils"/>
    </source>
</evidence>
<dbReference type="GO" id="GO:0006417">
    <property type="term" value="P:regulation of translation"/>
    <property type="evidence" value="ECO:0007669"/>
    <property type="project" value="TreeGrafter"/>
</dbReference>
<keyword evidence="2 3" id="KW-0694">RNA-binding</keyword>
<feature type="coiled-coil region" evidence="4">
    <location>
        <begin position="123"/>
        <end position="150"/>
    </location>
</feature>
<evidence type="ECO:0000313" key="7">
    <source>
        <dbReference type="EMBL" id="KAF4396317.1"/>
    </source>
</evidence>
<evidence type="ECO:0000256" key="3">
    <source>
        <dbReference type="PROSITE-ProRule" id="PRU00176"/>
    </source>
</evidence>
<evidence type="ECO:0000256" key="5">
    <source>
        <dbReference type="SAM" id="MobiDB-lite"/>
    </source>
</evidence>
<dbReference type="Proteomes" id="UP000583929">
    <property type="component" value="Unassembled WGS sequence"/>
</dbReference>
<dbReference type="SMART" id="SM00360">
    <property type="entry name" value="RRM"/>
    <property type="match status" value="1"/>
</dbReference>
<proteinExistence type="predicted"/>
<keyword evidence="8" id="KW-1185">Reference proteome</keyword>
<dbReference type="AlphaFoldDB" id="A0A7J6HM21"/>
<dbReference type="InterPro" id="IPR012677">
    <property type="entry name" value="Nucleotide-bd_a/b_plait_sf"/>
</dbReference>
<dbReference type="InterPro" id="IPR035979">
    <property type="entry name" value="RBD_domain_sf"/>
</dbReference>
<evidence type="ECO:0000313" key="8">
    <source>
        <dbReference type="Proteomes" id="UP000583929"/>
    </source>
</evidence>
<feature type="domain" description="RRM" evidence="6">
    <location>
        <begin position="68"/>
        <end position="145"/>
    </location>
</feature>
<keyword evidence="4" id="KW-0175">Coiled coil</keyword>
<dbReference type="InterPro" id="IPR000504">
    <property type="entry name" value="RRM_dom"/>
</dbReference>
<organism evidence="7 8">
    <name type="scientific">Cannabis sativa</name>
    <name type="common">Hemp</name>
    <name type="synonym">Marijuana</name>
    <dbReference type="NCBI Taxonomy" id="3483"/>
    <lineage>
        <taxon>Eukaryota</taxon>
        <taxon>Viridiplantae</taxon>
        <taxon>Streptophyta</taxon>
        <taxon>Embryophyta</taxon>
        <taxon>Tracheophyta</taxon>
        <taxon>Spermatophyta</taxon>
        <taxon>Magnoliopsida</taxon>
        <taxon>eudicotyledons</taxon>
        <taxon>Gunneridae</taxon>
        <taxon>Pentapetalae</taxon>
        <taxon>rosids</taxon>
        <taxon>fabids</taxon>
        <taxon>Rosales</taxon>
        <taxon>Cannabaceae</taxon>
        <taxon>Cannabis</taxon>
    </lineage>
</organism>
<dbReference type="PANTHER" id="PTHR48032">
    <property type="entry name" value="RNA-BINDING PROTEIN MUSASHI HOMOLOG RBP6"/>
    <property type="match status" value="1"/>
</dbReference>
<protein>
    <recommendedName>
        <fullName evidence="6">RRM domain-containing protein</fullName>
    </recommendedName>
</protein>
<dbReference type="EMBL" id="JAATIQ010000036">
    <property type="protein sequence ID" value="KAF4396317.1"/>
    <property type="molecule type" value="Genomic_DNA"/>
</dbReference>
<reference evidence="7 8" key="1">
    <citation type="journal article" date="2020" name="bioRxiv">
        <title>Sequence and annotation of 42 cannabis genomes reveals extensive copy number variation in cannabinoid synthesis and pathogen resistance genes.</title>
        <authorList>
            <person name="Mckernan K.J."/>
            <person name="Helbert Y."/>
            <person name="Kane L.T."/>
            <person name="Ebling H."/>
            <person name="Zhang L."/>
            <person name="Liu B."/>
            <person name="Eaton Z."/>
            <person name="Mclaughlin S."/>
            <person name="Kingan S."/>
            <person name="Baybayan P."/>
            <person name="Concepcion G."/>
            <person name="Jordan M."/>
            <person name="Riva A."/>
            <person name="Barbazuk W."/>
            <person name="Harkins T."/>
        </authorList>
    </citation>
    <scope>NUCLEOTIDE SEQUENCE [LARGE SCALE GENOMIC DNA]</scope>
    <source>
        <strain evidence="8">cv. Jamaican Lion 4</strain>
        <tissue evidence="7">Leaf</tissue>
    </source>
</reference>
<evidence type="ECO:0000256" key="2">
    <source>
        <dbReference type="ARBA" id="ARBA00022884"/>
    </source>
</evidence>
<feature type="region of interest" description="Disordered" evidence="5">
    <location>
        <begin position="1"/>
        <end position="42"/>
    </location>
</feature>
<feature type="compositionally biased region" description="Polar residues" evidence="5">
    <location>
        <begin position="1"/>
        <end position="29"/>
    </location>
</feature>
<dbReference type="PROSITE" id="PS50102">
    <property type="entry name" value="RRM"/>
    <property type="match status" value="1"/>
</dbReference>
<dbReference type="Pfam" id="PF00076">
    <property type="entry name" value="RRM_1"/>
    <property type="match status" value="1"/>
</dbReference>
<name>A0A7J6HM21_CANSA</name>
<comment type="caution">
    <text evidence="7">The sequence shown here is derived from an EMBL/GenBank/DDBJ whole genome shotgun (WGS) entry which is preliminary data.</text>
</comment>
<accession>A0A7J6HM21</accession>
<dbReference type="SUPFAM" id="SSF54928">
    <property type="entry name" value="RNA-binding domain, RBD"/>
    <property type="match status" value="1"/>
</dbReference>
<dbReference type="GO" id="GO:0003729">
    <property type="term" value="F:mRNA binding"/>
    <property type="evidence" value="ECO:0007669"/>
    <property type="project" value="TreeGrafter"/>
</dbReference>
<sequence>MSSNTEQPIAPQSDQQLISNNDPQISNHNGPEVTTIGSDDPVQVTSSIPQNGVVGEETNANNSIFYKNKIFIGGLPHVIDETEVKAYFTTFGEVLKTQILRDVATGRGRGFGFITFSTEEAVEQVLKNNFHNLKNKLVEVKRAKRRETNRVGGVLAQSNINNNNNNMYCYYNSNSINNNYYNYYYYHNNYINELSIYNPRQIIMPVNPPVYPNYPFSHPHGPHPS</sequence>
<keyword evidence="1" id="KW-0677">Repeat</keyword>
<dbReference type="PANTHER" id="PTHR48032:SF6">
    <property type="entry name" value="RNA-BINDING (RRM_RBD_RNP MOTIFS) FAMILY PROTEIN"/>
    <property type="match status" value="1"/>
</dbReference>
<dbReference type="Gene3D" id="3.30.70.330">
    <property type="match status" value="1"/>
</dbReference>